<feature type="transmembrane region" description="Helical" evidence="1">
    <location>
        <begin position="525"/>
        <end position="548"/>
    </location>
</feature>
<dbReference type="RefSeq" id="WP_069976558.1">
    <property type="nucleotide sequence ID" value="NZ_CP017269.1"/>
</dbReference>
<proteinExistence type="predicted"/>
<feature type="transmembrane region" description="Helical" evidence="1">
    <location>
        <begin position="430"/>
        <end position="448"/>
    </location>
</feature>
<protein>
    <submittedName>
        <fullName evidence="2">Acriflavin resistance protein</fullName>
    </submittedName>
</protein>
<organism evidence="2 3">
    <name type="scientific">Geosporobacter ferrireducens</name>
    <dbReference type="NCBI Taxonomy" id="1424294"/>
    <lineage>
        <taxon>Bacteria</taxon>
        <taxon>Bacillati</taxon>
        <taxon>Bacillota</taxon>
        <taxon>Clostridia</taxon>
        <taxon>Peptostreptococcales</taxon>
        <taxon>Thermotaleaceae</taxon>
        <taxon>Geosporobacter</taxon>
    </lineage>
</organism>
<reference evidence="2 3" key="1">
    <citation type="submission" date="2016-09" db="EMBL/GenBank/DDBJ databases">
        <title>Genomic analysis reveals versatility of anaerobic energy metabolism of Geosporobacter ferrireducens IRF9 of phylum Firmicutes.</title>
        <authorList>
            <person name="Kim S.-J."/>
        </authorList>
    </citation>
    <scope>NUCLEOTIDE SEQUENCE [LARGE SCALE GENOMIC DNA]</scope>
    <source>
        <strain evidence="2 3">IRF9</strain>
    </source>
</reference>
<dbReference type="PANTHER" id="PTHR32063">
    <property type="match status" value="1"/>
</dbReference>
<dbReference type="InterPro" id="IPR001036">
    <property type="entry name" value="Acrflvin-R"/>
</dbReference>
<dbReference type="GO" id="GO:0042910">
    <property type="term" value="F:xenobiotic transmembrane transporter activity"/>
    <property type="evidence" value="ECO:0007669"/>
    <property type="project" value="TreeGrafter"/>
</dbReference>
<dbReference type="SUPFAM" id="SSF82866">
    <property type="entry name" value="Multidrug efflux transporter AcrB transmembrane domain"/>
    <property type="match status" value="2"/>
</dbReference>
<dbReference type="PRINTS" id="PR00702">
    <property type="entry name" value="ACRIFLAVINRP"/>
</dbReference>
<dbReference type="Proteomes" id="UP000095743">
    <property type="component" value="Chromosome"/>
</dbReference>
<feature type="transmembrane region" description="Helical" evidence="1">
    <location>
        <begin position="336"/>
        <end position="356"/>
    </location>
</feature>
<dbReference type="InterPro" id="IPR027463">
    <property type="entry name" value="AcrB_DN_DC_subdom"/>
</dbReference>
<dbReference type="Pfam" id="PF00873">
    <property type="entry name" value="ACR_tran"/>
    <property type="match status" value="1"/>
</dbReference>
<sequence>MTRWCIKHRSIVAIISIFIFLGGLYIYNEMERQENPDVASPGATIQVIYPGATPEDVEKFIIKPLEKRIAEISEVKRMQSYALDSVGVIVVRLHDLSDAEIEKAWNSLKDKVSDAEADFPDQAWSPKIDTDLVETYGMLMTLSGKDVDYKELKSIADEIKNKIEKEKGVSEVKLEGYENDEVQVDLDILKMRQFQLSIDTVAKLLAARNVNIPGGNLELAGSKLPVTTTGEYKEVEEIKNTIVGMSSRGNVIYLKDIANVQKVEKKRDTYISYKGEKALLLAVKYADGQNVVRVGKRLNAQIDDFRKAMPEGVTINIITDQAQYVDESIKNFEKNLMSAIFLVVVVVLLTMGWRSALVVSTSIPITVMFTFVFMKMTGVILHQVSISSLIVCLGLLVANAIVANDNMYLYLSKGRAKEEAIVEGIREVNIPILTSTLTTIASFLPLLMMQGVAGKFIKTLPLLVTVALMSSYICSLTAVPVMGYTFLKVEDKKAENPKKKKGIKQFFTSQYEWLLDFAIKRPRTVIALAIGALLGSGLLIPTLGLQLFPFVERDQYVIDVSTMDGNSLEKTREVTGQIEKILQEEPSVENYLLKVGDGIPKFYTSFFPNQIATNKAQFIVNGKKEEIKNIQHKLDGEIAGARIEAKQLENAVPVGMPVQIRVSGEDVDVLRKISKDIKEQLYEIQEGYNVQDDYGLEVQKMIVEVNQEKANMSGITNYDIGKMVRMVVNGLEITKIKPDDSDEDVAVVMKIPTEDKSNKEILENIYVTSQVTKKNVPLMQIAEIRNEFAINKILRRDRERTITVGLYPKDGHTASELLKIVEDKMEGYELPMGYTMVFGGENEDRTEAFKSLIGPFYLAAALIYLVLVFQFFDLRKPLIIMGTIPLSFIGVIWGLKITGYPIGFMALMGGVSLMGIVVNNGIVLLDYINTLSCSGMEVKTAVKEASLTRLRPIMIGMITTVIGLVPMGLSGGSLWAPLAYSIIFGLLVSSVLTMLVIPAAFMTFDNSTKANSLIISRIKGKLKKKKNKEVENPGQA</sequence>
<evidence type="ECO:0000256" key="1">
    <source>
        <dbReference type="SAM" id="Phobius"/>
    </source>
</evidence>
<keyword evidence="3" id="KW-1185">Reference proteome</keyword>
<dbReference type="GO" id="GO:0005886">
    <property type="term" value="C:plasma membrane"/>
    <property type="evidence" value="ECO:0007669"/>
    <property type="project" value="TreeGrafter"/>
</dbReference>
<feature type="transmembrane region" description="Helical" evidence="1">
    <location>
        <begin position="852"/>
        <end position="872"/>
    </location>
</feature>
<feature type="transmembrane region" description="Helical" evidence="1">
    <location>
        <begin position="388"/>
        <end position="410"/>
    </location>
</feature>
<dbReference type="SUPFAM" id="SSF82714">
    <property type="entry name" value="Multidrug efflux transporter AcrB TolC docking domain, DN and DC subdomains"/>
    <property type="match status" value="2"/>
</dbReference>
<keyword evidence="1" id="KW-1133">Transmembrane helix</keyword>
<dbReference type="SUPFAM" id="SSF82693">
    <property type="entry name" value="Multidrug efflux transporter AcrB pore domain, PN1, PN2, PC1 and PC2 subdomains"/>
    <property type="match status" value="2"/>
</dbReference>
<dbReference type="Gene3D" id="3.30.70.1320">
    <property type="entry name" value="Multidrug efflux transporter AcrB pore domain like"/>
    <property type="match status" value="1"/>
</dbReference>
<dbReference type="OrthoDB" id="9757876at2"/>
<keyword evidence="1" id="KW-0472">Membrane</keyword>
<dbReference type="PANTHER" id="PTHR32063:SF18">
    <property type="entry name" value="CATION EFFLUX SYSTEM PROTEIN"/>
    <property type="match status" value="1"/>
</dbReference>
<dbReference type="STRING" id="1424294.Gferi_11395"/>
<evidence type="ECO:0000313" key="3">
    <source>
        <dbReference type="Proteomes" id="UP000095743"/>
    </source>
</evidence>
<feature type="transmembrane region" description="Helical" evidence="1">
    <location>
        <begin position="878"/>
        <end position="895"/>
    </location>
</feature>
<dbReference type="Gene3D" id="3.30.70.1430">
    <property type="entry name" value="Multidrug efflux transporter AcrB pore domain"/>
    <property type="match status" value="2"/>
</dbReference>
<dbReference type="Gene3D" id="3.30.70.1440">
    <property type="entry name" value="Multidrug efflux transporter AcrB pore domain"/>
    <property type="match status" value="1"/>
</dbReference>
<feature type="transmembrane region" description="Helical" evidence="1">
    <location>
        <begin position="982"/>
        <end position="1004"/>
    </location>
</feature>
<evidence type="ECO:0000313" key="2">
    <source>
        <dbReference type="EMBL" id="AOT70143.1"/>
    </source>
</evidence>
<dbReference type="KEGG" id="gfe:Gferi_11395"/>
<name>A0A1D8GGX2_9FIRM</name>
<dbReference type="Gene3D" id="1.20.1640.10">
    <property type="entry name" value="Multidrug efflux transporter AcrB transmembrane domain"/>
    <property type="match status" value="2"/>
</dbReference>
<dbReference type="Gene3D" id="3.30.2090.10">
    <property type="entry name" value="Multidrug efflux transporter AcrB TolC docking domain, DN and DC subdomains"/>
    <property type="match status" value="2"/>
</dbReference>
<dbReference type="AlphaFoldDB" id="A0A1D8GGX2"/>
<keyword evidence="1" id="KW-0812">Transmembrane</keyword>
<feature type="transmembrane region" description="Helical" evidence="1">
    <location>
        <begin position="953"/>
        <end position="976"/>
    </location>
</feature>
<dbReference type="EMBL" id="CP017269">
    <property type="protein sequence ID" value="AOT70143.1"/>
    <property type="molecule type" value="Genomic_DNA"/>
</dbReference>
<accession>A0A1D8GGX2</accession>
<feature type="transmembrane region" description="Helical" evidence="1">
    <location>
        <begin position="6"/>
        <end position="27"/>
    </location>
</feature>
<feature type="transmembrane region" description="Helical" evidence="1">
    <location>
        <begin position="460"/>
        <end position="487"/>
    </location>
</feature>
<gene>
    <name evidence="2" type="ORF">Gferi_11395</name>
</gene>